<dbReference type="OrthoDB" id="55804at2157"/>
<dbReference type="KEGG" id="step:IC006_2052"/>
<evidence type="ECO:0000313" key="4">
    <source>
        <dbReference type="Proteomes" id="UP000325030"/>
    </source>
</evidence>
<dbReference type="Proteomes" id="UP000325030">
    <property type="component" value="Chromosome"/>
</dbReference>
<dbReference type="EMBL" id="AP018929">
    <property type="protein sequence ID" value="BBG24718.1"/>
    <property type="molecule type" value="Genomic_DNA"/>
</dbReference>
<accession>A0A510DXN8</accession>
<evidence type="ECO:0000313" key="2">
    <source>
        <dbReference type="EMBL" id="BBG27506.1"/>
    </source>
</evidence>
<dbReference type="InterPro" id="IPR018632">
    <property type="entry name" value="AAA-associated_dom_C"/>
</dbReference>
<dbReference type="Pfam" id="PF09821">
    <property type="entry name" value="AAA_assoc_C"/>
    <property type="match status" value="1"/>
</dbReference>
<dbReference type="EMBL" id="AP018930">
    <property type="protein sequence ID" value="BBG27506.1"/>
    <property type="molecule type" value="Genomic_DNA"/>
</dbReference>
<proteinExistence type="predicted"/>
<keyword evidence="3" id="KW-1185">Reference proteome</keyword>
<gene>
    <name evidence="1" type="ORF">IC006_2052</name>
    <name evidence="2" type="ORF">IC007_2060</name>
</gene>
<reference evidence="4" key="1">
    <citation type="submission" date="2018-09" db="EMBL/GenBank/DDBJ databases">
        <title>Complete Genome Sequencing of Sulfolobus sp. JCM 16834.</title>
        <authorList>
            <person name="Kato S."/>
            <person name="Itoh T."/>
            <person name="Ohkuma M."/>
        </authorList>
    </citation>
    <scope>NUCLEOTIDE SEQUENCE [LARGE SCALE GENOMIC DNA]</scope>
    <source>
        <strain evidence="4">IC-007</strain>
    </source>
</reference>
<evidence type="ECO:0000313" key="1">
    <source>
        <dbReference type="EMBL" id="BBG24718.1"/>
    </source>
</evidence>
<dbReference type="AlphaFoldDB" id="A0A510E4U4"/>
<sequence>MELIDPNARIADLVGLLMVLNNNYGGKADLYELAMDMGIDIDDMMPIVYTASYLGFVTIGGGDIIIADKGLQFLNANLKQRKKLILESIRDVEPFKTAVELKEFTLDELMDELERKGIQSYNSPQGKYDLQITLAEWGVYSGLISLVDEERFKVNQ</sequence>
<dbReference type="Proteomes" id="UP000322983">
    <property type="component" value="Chromosome"/>
</dbReference>
<name>A0A510E4U4_9CREN</name>
<evidence type="ECO:0000313" key="3">
    <source>
        <dbReference type="Proteomes" id="UP000322983"/>
    </source>
</evidence>
<reference evidence="2 3" key="2">
    <citation type="journal article" date="2020" name="Int. J. Syst. Evol. Microbiol.">
        <title>Sulfuracidifex tepidarius gen. nov., sp. nov. and transfer of Sulfolobus metallicus Huber and Stetter 1992 to the genus Sulfuracidifex as Sulfuracidifex metallicus comb. nov.</title>
        <authorList>
            <person name="Itoh T."/>
            <person name="Miura T."/>
            <person name="Sakai H.D."/>
            <person name="Kato S."/>
            <person name="Ohkuma M."/>
            <person name="Takashina T."/>
        </authorList>
    </citation>
    <scope>NUCLEOTIDE SEQUENCE</scope>
    <source>
        <strain evidence="1 3">IC-006</strain>
        <strain evidence="2">IC-007</strain>
    </source>
</reference>
<protein>
    <submittedName>
        <fullName evidence="2">Uncharacterized protein</fullName>
    </submittedName>
</protein>
<dbReference type="STRING" id="1294262.GCA_001316085_01732"/>
<organism evidence="2 4">
    <name type="scientific">Sulfuracidifex tepidarius</name>
    <dbReference type="NCBI Taxonomy" id="1294262"/>
    <lineage>
        <taxon>Archaea</taxon>
        <taxon>Thermoproteota</taxon>
        <taxon>Thermoprotei</taxon>
        <taxon>Sulfolobales</taxon>
        <taxon>Sulfolobaceae</taxon>
        <taxon>Sulfuracidifex</taxon>
    </lineage>
</organism>
<dbReference type="RefSeq" id="WP_054845981.1">
    <property type="nucleotide sequence ID" value="NZ_AP018929.1"/>
</dbReference>
<dbReference type="GeneID" id="41718392"/>
<accession>A0A510E4U4</accession>